<dbReference type="SMART" id="SM00066">
    <property type="entry name" value="GAL4"/>
    <property type="match status" value="1"/>
</dbReference>
<dbReference type="Gene3D" id="4.10.240.10">
    <property type="entry name" value="Zn(2)-C6 fungal-type DNA-binding domain"/>
    <property type="match status" value="1"/>
</dbReference>
<dbReference type="Pfam" id="PF00172">
    <property type="entry name" value="Zn_clus"/>
    <property type="match status" value="1"/>
</dbReference>
<dbReference type="OrthoDB" id="5386330at2759"/>
<keyword evidence="4" id="KW-1185">Reference proteome</keyword>
<dbReference type="PROSITE" id="PS00463">
    <property type="entry name" value="ZN2_CY6_FUNGAL_1"/>
    <property type="match status" value="1"/>
</dbReference>
<feature type="domain" description="Zn(2)-C6 fungal-type" evidence="2">
    <location>
        <begin position="92"/>
        <end position="120"/>
    </location>
</feature>
<evidence type="ECO:0000313" key="3">
    <source>
        <dbReference type="EMBL" id="TVY17518.1"/>
    </source>
</evidence>
<dbReference type="SUPFAM" id="SSF57701">
    <property type="entry name" value="Zn2/Cys6 DNA-binding domain"/>
    <property type="match status" value="1"/>
</dbReference>
<evidence type="ECO:0000256" key="1">
    <source>
        <dbReference type="ARBA" id="ARBA00023242"/>
    </source>
</evidence>
<dbReference type="InterPro" id="IPR053157">
    <property type="entry name" value="Sterol_Uptake_Regulator"/>
</dbReference>
<dbReference type="EMBL" id="QGMF01000248">
    <property type="protein sequence ID" value="TVY17518.1"/>
    <property type="molecule type" value="Genomic_DNA"/>
</dbReference>
<name>A0A8T9BCA7_9HELO</name>
<dbReference type="InterPro" id="IPR036864">
    <property type="entry name" value="Zn2-C6_fun-type_DNA-bd_sf"/>
</dbReference>
<protein>
    <submittedName>
        <fullName evidence="3">Sterol uptake control protein 2</fullName>
    </submittedName>
</protein>
<dbReference type="CDD" id="cd00067">
    <property type="entry name" value="GAL4"/>
    <property type="match status" value="1"/>
</dbReference>
<organism evidence="3 4">
    <name type="scientific">Lachnellula arida</name>
    <dbReference type="NCBI Taxonomy" id="1316785"/>
    <lineage>
        <taxon>Eukaryota</taxon>
        <taxon>Fungi</taxon>
        <taxon>Dikarya</taxon>
        <taxon>Ascomycota</taxon>
        <taxon>Pezizomycotina</taxon>
        <taxon>Leotiomycetes</taxon>
        <taxon>Helotiales</taxon>
        <taxon>Lachnaceae</taxon>
        <taxon>Lachnellula</taxon>
    </lineage>
</organism>
<dbReference type="Proteomes" id="UP000469559">
    <property type="component" value="Unassembled WGS sequence"/>
</dbReference>
<proteinExistence type="predicted"/>
<dbReference type="PANTHER" id="PTHR47784:SF5">
    <property type="entry name" value="STEROL UPTAKE CONTROL PROTEIN 2"/>
    <property type="match status" value="1"/>
</dbReference>
<keyword evidence="1" id="KW-0539">Nucleus</keyword>
<reference evidence="3 4" key="1">
    <citation type="submission" date="2018-05" db="EMBL/GenBank/DDBJ databases">
        <title>Whole genome sequencing for identification of molecular markers to develop diagnostic detection tools for the regulated plant pathogen Lachnellula willkommii.</title>
        <authorList>
            <person name="Giroux E."/>
            <person name="Bilodeau G."/>
        </authorList>
    </citation>
    <scope>NUCLEOTIDE SEQUENCE [LARGE SCALE GENOMIC DNA]</scope>
    <source>
        <strain evidence="3 4">CBS 203.66</strain>
    </source>
</reference>
<dbReference type="AlphaFoldDB" id="A0A8T9BCA7"/>
<accession>A0A8T9BCA7</accession>
<evidence type="ECO:0000313" key="4">
    <source>
        <dbReference type="Proteomes" id="UP000469559"/>
    </source>
</evidence>
<sequence length="482" mass="54903">MEAQRYPPIKKARERGEAICNRVRYARHHLTSAKQRANQPTDDNRAPAPSARVWSLGLDLDSIINISPQPLVMEGEGSDWRIRRPHRKTRTGCNQCKRRRVKCDERKPICTSCERNKLQCGLAFLTPSRVSMRPAALQIRSSTPKPPTTNELRKPQTKKNLKTTPVAKTSGAPCLNIRFGDMDLRSAEILHHYQTVVSFMITGPKVVHVWQTTIPHMALEHKFLMHGILALSALNLSVLIPARKEELVTFAMISEQLALPPFRSYLADDQKKGNLHAVFAFSHFVVPYMLNMSGSLEGPMGRVPSYEGQPHWFHALRGYMAFLNNNWDALETGPLGYQLVKSPMTPDNKRDHPEDVHLAKIHEILKPGPESTARDKWELEVCGTALEELRQLWSGPYMVGKMGIVAMIYLWPSKVSKEYIALMHKRRPEALVILAHYALLVKRMNMLWYLRGVGAKLLVSINDELAEEYKPYVEWAMNEPVE</sequence>
<evidence type="ECO:0000259" key="2">
    <source>
        <dbReference type="PROSITE" id="PS50048"/>
    </source>
</evidence>
<comment type="caution">
    <text evidence="3">The sequence shown here is derived from an EMBL/GenBank/DDBJ whole genome shotgun (WGS) entry which is preliminary data.</text>
</comment>
<gene>
    <name evidence="3" type="primary">UPC2_4</name>
    <name evidence="3" type="ORF">LARI1_G004662</name>
</gene>
<dbReference type="GO" id="GO:0008270">
    <property type="term" value="F:zinc ion binding"/>
    <property type="evidence" value="ECO:0007669"/>
    <property type="project" value="InterPro"/>
</dbReference>
<dbReference type="PANTHER" id="PTHR47784">
    <property type="entry name" value="STEROL UPTAKE CONTROL PROTEIN 2"/>
    <property type="match status" value="1"/>
</dbReference>
<dbReference type="PROSITE" id="PS50048">
    <property type="entry name" value="ZN2_CY6_FUNGAL_2"/>
    <property type="match status" value="1"/>
</dbReference>
<dbReference type="InterPro" id="IPR001138">
    <property type="entry name" value="Zn2Cys6_DnaBD"/>
</dbReference>
<dbReference type="GO" id="GO:0001228">
    <property type="term" value="F:DNA-binding transcription activator activity, RNA polymerase II-specific"/>
    <property type="evidence" value="ECO:0007669"/>
    <property type="project" value="TreeGrafter"/>
</dbReference>